<keyword evidence="2" id="KW-0067">ATP-binding</keyword>
<evidence type="ECO:0000256" key="1">
    <source>
        <dbReference type="ARBA" id="ARBA00022741"/>
    </source>
</evidence>
<dbReference type="AlphaFoldDB" id="A0A9W7KQG1"/>
<keyword evidence="1" id="KW-0547">Nucleotide-binding</keyword>
<dbReference type="Pfam" id="PF13538">
    <property type="entry name" value="UvrD_C_2"/>
    <property type="match status" value="1"/>
</dbReference>
<keyword evidence="5" id="KW-1185">Reference proteome</keyword>
<dbReference type="Pfam" id="PF13604">
    <property type="entry name" value="AAA_30"/>
    <property type="match status" value="1"/>
</dbReference>
<dbReference type="InterPro" id="IPR050534">
    <property type="entry name" value="Coronavir_polyprotein_1ab"/>
</dbReference>
<dbReference type="EMBL" id="QOKW01000028">
    <property type="protein sequence ID" value="KAA0676977.1"/>
    <property type="molecule type" value="Genomic_DNA"/>
</dbReference>
<evidence type="ECO:0000259" key="3">
    <source>
        <dbReference type="SMART" id="SM00382"/>
    </source>
</evidence>
<dbReference type="Proteomes" id="UP000480854">
    <property type="component" value="Unassembled WGS sequence"/>
</dbReference>
<reference evidence="4 5" key="1">
    <citation type="submission" date="2018-07" db="EMBL/GenBank/DDBJ databases">
        <title>Genome sequence of Azospirillum sp. ATCC 49961.</title>
        <authorList>
            <person name="Sant'Anna F.H."/>
            <person name="Baldani J.I."/>
            <person name="Zilli J.E."/>
            <person name="Reis V.M."/>
            <person name="Hartmann A."/>
            <person name="Cruz L."/>
            <person name="de Souza E.M."/>
            <person name="de Oliveira Pedrosa F."/>
            <person name="Passaglia L.M.P."/>
        </authorList>
    </citation>
    <scope>NUCLEOTIDE SEQUENCE [LARGE SCALE GENOMIC DNA]</scope>
    <source>
        <strain evidence="4 5">ATCC 49961</strain>
    </source>
</reference>
<evidence type="ECO:0000313" key="5">
    <source>
        <dbReference type="Proteomes" id="UP000480854"/>
    </source>
</evidence>
<dbReference type="GO" id="GO:0005524">
    <property type="term" value="F:ATP binding"/>
    <property type="evidence" value="ECO:0007669"/>
    <property type="project" value="UniProtKB-KW"/>
</dbReference>
<proteinExistence type="predicted"/>
<dbReference type="SMART" id="SM00382">
    <property type="entry name" value="AAA"/>
    <property type="match status" value="1"/>
</dbReference>
<evidence type="ECO:0000256" key="2">
    <source>
        <dbReference type="ARBA" id="ARBA00022840"/>
    </source>
</evidence>
<dbReference type="CDD" id="cd18809">
    <property type="entry name" value="SF1_C_RecD"/>
    <property type="match status" value="1"/>
</dbReference>
<organism evidence="4 5">
    <name type="scientific">Roseomonas genomospecies 6</name>
    <dbReference type="NCBI Taxonomy" id="214106"/>
    <lineage>
        <taxon>Bacteria</taxon>
        <taxon>Pseudomonadati</taxon>
        <taxon>Pseudomonadota</taxon>
        <taxon>Alphaproteobacteria</taxon>
        <taxon>Acetobacterales</taxon>
        <taxon>Roseomonadaceae</taxon>
        <taxon>Roseomonas</taxon>
    </lineage>
</organism>
<dbReference type="Gene3D" id="3.40.50.300">
    <property type="entry name" value="P-loop containing nucleotide triphosphate hydrolases"/>
    <property type="match status" value="2"/>
</dbReference>
<keyword evidence="4" id="KW-0347">Helicase</keyword>
<keyword evidence="4" id="KW-0378">Hydrolase</keyword>
<gene>
    <name evidence="4" type="ORF">DS843_25205</name>
</gene>
<dbReference type="InterPro" id="IPR003593">
    <property type="entry name" value="AAA+_ATPase"/>
</dbReference>
<protein>
    <submittedName>
        <fullName evidence="4">RNA helicase</fullName>
    </submittedName>
</protein>
<dbReference type="InterPro" id="IPR027785">
    <property type="entry name" value="UvrD-like_helicase_C"/>
</dbReference>
<comment type="caution">
    <text evidence="4">The sequence shown here is derived from an EMBL/GenBank/DDBJ whole genome shotgun (WGS) entry which is preliminary data.</text>
</comment>
<dbReference type="GO" id="GO:0003678">
    <property type="term" value="F:DNA helicase activity"/>
    <property type="evidence" value="ECO:0007669"/>
    <property type="project" value="UniProtKB-ARBA"/>
</dbReference>
<evidence type="ECO:0000313" key="4">
    <source>
        <dbReference type="EMBL" id="KAA0676977.1"/>
    </source>
</evidence>
<dbReference type="SUPFAM" id="SSF52540">
    <property type="entry name" value="P-loop containing nucleoside triphosphate hydrolases"/>
    <property type="match status" value="2"/>
</dbReference>
<dbReference type="PANTHER" id="PTHR43788:SF6">
    <property type="entry name" value="DNA HELICASE B"/>
    <property type="match status" value="1"/>
</dbReference>
<dbReference type="PANTHER" id="PTHR43788">
    <property type="entry name" value="DNA2/NAM7 HELICASE FAMILY MEMBER"/>
    <property type="match status" value="1"/>
</dbReference>
<feature type="domain" description="AAA+ ATPase" evidence="3">
    <location>
        <begin position="627"/>
        <end position="771"/>
    </location>
</feature>
<dbReference type="CDD" id="cd17933">
    <property type="entry name" value="DEXSc_RecD-like"/>
    <property type="match status" value="1"/>
</dbReference>
<dbReference type="InterPro" id="IPR027417">
    <property type="entry name" value="P-loop_NTPase"/>
</dbReference>
<accession>A0A9W7KQG1</accession>
<name>A0A9W7KQG1_9PROT</name>
<sequence>MSGPSLRHLSVRVPWHDQRWNGTVCANPAGNDACLVLKAIGLKRDDLTEQRLAGQSFEDIEPGRVPPCVRERSGFLVPAQHDVTVRLQYSEWSPEHKHILPTPVRVPAWGATLVPFRWMLRENAWTISEEYGLEASPDQEPEAPEFLAKTDWVQDWENQKVLLEGFRRLCKEKESLVFFYAKRTPLADDDRRVVVAVATLGKMGDVKQYDYEGGAARGRIRSMVWERPFQHSLRPHPTIAGQFTGGIVLPYHEILARAETDRSIDPAHYLACPPDEAREQFSYASEHVTHGTAISTLLACKVALERAAERLEGGPWTEGIAWIDEQVNRLWKLQGPCPGLGSALSALQEGFNGTLFALSLSSALGPNEDPWPLVDRVLRGDAPAPAGAPRVTGMLRRRWAHLADKQPRRAALLRLLSRFELTKQQAMGAFGDEAKIDALLENPYLLYEGTRTTADPVGLWTIDRGLYPGDEVLRRHPLPAECGIDPEEPDQPSRLRAACVAILEDAAGNGDTLLPAGRISAAAAELPATRPVPLDATLLEICEGDFKPEIVHVPVLGRGPWLQLARYADYRHLIRQAVEARLEAAPPAVSVDWRQRLDIAFGPMREGDTEEERARAEKATVLATLAASRFAVLTGPAGTGKTTVLKQLLDESSLVGPGVVLLAPTGKARVRLGLQTGQPDRALTVAQFLNTHKRYDSQTCRYFPDPRMPRADGATTCVIDEASMLTEDQLAAVVDTLPATCRLILVGDHRQLPPIGAGRPFVDIIAHLNGAHGAAGVAELTVRRRQAAERGPAPRDLACADVQLAELFSGRDLPPGEDEILNAVLAGRSDERLRFVEWSSPDDLRTRLGSVLEEELNLDLGDLEGSFALTLGGRRSDDGCVYFDADGPAEACEAWQILTPHRAQPVGAIDLNRHIKAAFRPGALRFAQESNAGPGYVHRYRTIAPQGPEQICYGDKVICLRNHERNGWLVKEKAKRPKGYLANGEIGVVVGEDFKGSKKPRRLKVHFASQAELTYSFKKGDFSEEATPILELAYAVTVHKAQGSEFGTVFLVLPARSRLLSRELLYTALTRQKGRVIVLHQGSLTALRSYRSPFYSETARRLTNLFAAPSMVEVAPPASAAFGAEGDRFLEEKLVHRTARGDLVRSKSEIVIADALYEAEQKNGIRYRVEEQLVGKDGSVRWPDFTIEDARRGTWYWEHCGMLDQPDYRARWERKLAWYGENGIAPWSPDQPDGRLIVTHDSPREGLDSAAIRRLIDGLFAPVSPPTDKTIDPLVR</sequence>